<dbReference type="PANTHER" id="PTHR46825:SF9">
    <property type="entry name" value="BETA-LACTAMASE-RELATED DOMAIN-CONTAINING PROTEIN"/>
    <property type="match status" value="1"/>
</dbReference>
<organism evidence="2 3">
    <name type="scientific">Bacillus chungangensis</name>
    <dbReference type="NCBI Taxonomy" id="587633"/>
    <lineage>
        <taxon>Bacteria</taxon>
        <taxon>Bacillati</taxon>
        <taxon>Bacillota</taxon>
        <taxon>Bacilli</taxon>
        <taxon>Bacillales</taxon>
        <taxon>Bacillaceae</taxon>
        <taxon>Bacillus</taxon>
    </lineage>
</organism>
<dbReference type="RefSeq" id="WP_307228671.1">
    <property type="nucleotide sequence ID" value="NZ_JAUSTT010000009.1"/>
</dbReference>
<dbReference type="Proteomes" id="UP001223586">
    <property type="component" value="Unassembled WGS sequence"/>
</dbReference>
<dbReference type="Pfam" id="PF00144">
    <property type="entry name" value="Beta-lactamase"/>
    <property type="match status" value="1"/>
</dbReference>
<gene>
    <name evidence="2" type="ORF">J2S08_001769</name>
</gene>
<accession>A0ABT9WRL5</accession>
<dbReference type="InterPro" id="IPR012338">
    <property type="entry name" value="Beta-lactam/transpept-like"/>
</dbReference>
<dbReference type="Gene3D" id="3.40.710.10">
    <property type="entry name" value="DD-peptidase/beta-lactamase superfamily"/>
    <property type="match status" value="1"/>
</dbReference>
<evidence type="ECO:0000313" key="2">
    <source>
        <dbReference type="EMBL" id="MDQ0175933.1"/>
    </source>
</evidence>
<dbReference type="EMBL" id="JAUSTT010000009">
    <property type="protein sequence ID" value="MDQ0175933.1"/>
    <property type="molecule type" value="Genomic_DNA"/>
</dbReference>
<feature type="domain" description="Beta-lactamase-related" evidence="1">
    <location>
        <begin position="15"/>
        <end position="329"/>
    </location>
</feature>
<name>A0ABT9WRL5_9BACI</name>
<proteinExistence type="predicted"/>
<dbReference type="SUPFAM" id="SSF56601">
    <property type="entry name" value="beta-lactamase/transpeptidase-like"/>
    <property type="match status" value="1"/>
</dbReference>
<evidence type="ECO:0000313" key="3">
    <source>
        <dbReference type="Proteomes" id="UP001223586"/>
    </source>
</evidence>
<protein>
    <submittedName>
        <fullName evidence="2">CubicO group peptidase (Beta-lactamase class C family)</fullName>
    </submittedName>
</protein>
<dbReference type="InterPro" id="IPR001466">
    <property type="entry name" value="Beta-lactam-related"/>
</dbReference>
<keyword evidence="3" id="KW-1185">Reference proteome</keyword>
<reference evidence="2 3" key="1">
    <citation type="submission" date="2023-07" db="EMBL/GenBank/DDBJ databases">
        <title>Genomic Encyclopedia of Type Strains, Phase IV (KMG-IV): sequencing the most valuable type-strain genomes for metagenomic binning, comparative biology and taxonomic classification.</title>
        <authorList>
            <person name="Goeker M."/>
        </authorList>
    </citation>
    <scope>NUCLEOTIDE SEQUENCE [LARGE SCALE GENOMIC DNA]</scope>
    <source>
        <strain evidence="2 3">DSM 23837</strain>
    </source>
</reference>
<sequence length="350" mass="39345">MINTYDQVKHAKIIQLFEKISANQPGCAYIASFDNGVTYKGAIGLESLEESLPITTKTIFNLASVSKQFTAFAILLLEQEGKLSLDDSILKYVPTIGEYARPVTIRHLIHHTGGLVDYMDLAEEKEILETDKLTVKESLEHLENHQVADFAVGTKLEYSNTGYFLLSLIVEKASGQSLREFAKERIFEPLNMKDTSIVDSYPTNLSTARGYTKNEQGTYEIFESPWEHTGDGAVHSNVEDMIKWGENFASGKVGGKELVKRIEEVGPKTTPSGDKIIDNVDYAFGISYGQSFDFHYLEHGGLWVGYQSQFLRFPKEKLTIVVLSNYEDFETYKYAHKIAEILLGVHSNIV</sequence>
<dbReference type="PANTHER" id="PTHR46825">
    <property type="entry name" value="D-ALANYL-D-ALANINE-CARBOXYPEPTIDASE/ENDOPEPTIDASE AMPH"/>
    <property type="match status" value="1"/>
</dbReference>
<comment type="caution">
    <text evidence="2">The sequence shown here is derived from an EMBL/GenBank/DDBJ whole genome shotgun (WGS) entry which is preliminary data.</text>
</comment>
<dbReference type="InterPro" id="IPR050491">
    <property type="entry name" value="AmpC-like"/>
</dbReference>
<evidence type="ECO:0000259" key="1">
    <source>
        <dbReference type="Pfam" id="PF00144"/>
    </source>
</evidence>